<gene>
    <name evidence="2" type="ORF">SUZIE_187180</name>
</gene>
<feature type="region of interest" description="Disordered" evidence="1">
    <location>
        <begin position="1"/>
        <end position="62"/>
    </location>
</feature>
<feature type="compositionally biased region" description="Low complexity" evidence="1">
    <location>
        <begin position="173"/>
        <end position="187"/>
    </location>
</feature>
<reference evidence="2" key="1">
    <citation type="submission" date="2020-03" db="EMBL/GenBank/DDBJ databases">
        <title>Studies in the Genomics of Life Span.</title>
        <authorList>
            <person name="Glass D."/>
        </authorList>
    </citation>
    <scope>NUCLEOTIDE SEQUENCE</scope>
    <source>
        <strain evidence="2">SUZIE</strain>
        <tissue evidence="2">Muscle</tissue>
    </source>
</reference>
<sequence>MSRKPQKLKSSKSLRPKESSGDSTDCHNTSSSASGNSGKKCKNSSPLLSHASSSSSSSSFSHSMESFRKNCVAHPGPPYPSVVMSPHSIGLDCMVNRAPAVGLRHEQSWRGPPSGSPTESIKRMSVMVNNGGSTFSLGPFVHQSSELPINLHGGFPLSHSPLDRLIGKKRKCSPGSSSGSSSRSSKPTKVGKLPAMNNIHMKYVGTIPGAQGLLNNFLSTR</sequence>
<dbReference type="AlphaFoldDB" id="A0AA41NAH5"/>
<keyword evidence="3" id="KW-1185">Reference proteome</keyword>
<evidence type="ECO:0000313" key="2">
    <source>
        <dbReference type="EMBL" id="MBZ3886284.1"/>
    </source>
</evidence>
<dbReference type="PANTHER" id="PTHR15117:SF2">
    <property type="entry name" value="ATAXIN-7"/>
    <property type="match status" value="1"/>
</dbReference>
<evidence type="ECO:0000256" key="1">
    <source>
        <dbReference type="SAM" id="MobiDB-lite"/>
    </source>
</evidence>
<dbReference type="EMBL" id="JAATJV010406951">
    <property type="protein sequence ID" value="MBZ3886284.1"/>
    <property type="molecule type" value="Genomic_DNA"/>
</dbReference>
<dbReference type="Proteomes" id="UP001166674">
    <property type="component" value="Unassembled WGS sequence"/>
</dbReference>
<evidence type="ECO:0000313" key="3">
    <source>
        <dbReference type="Proteomes" id="UP001166674"/>
    </source>
</evidence>
<feature type="compositionally biased region" description="Low complexity" evidence="1">
    <location>
        <begin position="30"/>
        <end position="62"/>
    </location>
</feature>
<proteinExistence type="predicted"/>
<comment type="caution">
    <text evidence="2">The sequence shown here is derived from an EMBL/GenBank/DDBJ whole genome shotgun (WGS) entry which is preliminary data.</text>
</comment>
<dbReference type="InterPro" id="IPR052237">
    <property type="entry name" value="Ataxin-7-like_regulator"/>
</dbReference>
<accession>A0AA41NAH5</accession>
<dbReference type="PANTHER" id="PTHR15117">
    <property type="entry name" value="ATAXIN 7 RELATED"/>
    <property type="match status" value="1"/>
</dbReference>
<feature type="region of interest" description="Disordered" evidence="1">
    <location>
        <begin position="169"/>
        <end position="194"/>
    </location>
</feature>
<name>A0AA41NAH5_SCICA</name>
<organism evidence="2 3">
    <name type="scientific">Sciurus carolinensis</name>
    <name type="common">Eastern gray squirrel</name>
    <dbReference type="NCBI Taxonomy" id="30640"/>
    <lineage>
        <taxon>Eukaryota</taxon>
        <taxon>Metazoa</taxon>
        <taxon>Chordata</taxon>
        <taxon>Craniata</taxon>
        <taxon>Vertebrata</taxon>
        <taxon>Euteleostomi</taxon>
        <taxon>Mammalia</taxon>
        <taxon>Eutheria</taxon>
        <taxon>Euarchontoglires</taxon>
        <taxon>Glires</taxon>
        <taxon>Rodentia</taxon>
        <taxon>Sciuromorpha</taxon>
        <taxon>Sciuridae</taxon>
        <taxon>Sciurinae</taxon>
        <taxon>Sciurini</taxon>
        <taxon>Sciurus</taxon>
    </lineage>
</organism>
<feature type="compositionally biased region" description="Basic residues" evidence="1">
    <location>
        <begin position="1"/>
        <end position="14"/>
    </location>
</feature>
<protein>
    <submittedName>
        <fullName evidence="2">Ataxin-7</fullName>
    </submittedName>
</protein>